<sequence length="108" mass="12108">MNSYGEVSILILLVRRKTFNANTKYDHAESLSTFPIPVEDSNSLREEIDIFPGPDDSIPPGIESDNYDSKGDDNSTSLPSFESFHVDYIPIREISTIDVLDYIPVDVP</sequence>
<keyword evidence="3" id="KW-1185">Reference proteome</keyword>
<protein>
    <submittedName>
        <fullName evidence="2">Uncharacterized protein</fullName>
    </submittedName>
</protein>
<name>A0ABQ5EQ82_9ASTR</name>
<feature type="region of interest" description="Disordered" evidence="1">
    <location>
        <begin position="51"/>
        <end position="75"/>
    </location>
</feature>
<evidence type="ECO:0000313" key="2">
    <source>
        <dbReference type="EMBL" id="GJT52958.1"/>
    </source>
</evidence>
<evidence type="ECO:0000313" key="3">
    <source>
        <dbReference type="Proteomes" id="UP001151760"/>
    </source>
</evidence>
<dbReference type="Proteomes" id="UP001151760">
    <property type="component" value="Unassembled WGS sequence"/>
</dbReference>
<dbReference type="EMBL" id="BQNB010016544">
    <property type="protein sequence ID" value="GJT52958.1"/>
    <property type="molecule type" value="Genomic_DNA"/>
</dbReference>
<accession>A0ABQ5EQ82</accession>
<gene>
    <name evidence="2" type="ORF">Tco_0988012</name>
</gene>
<comment type="caution">
    <text evidence="2">The sequence shown here is derived from an EMBL/GenBank/DDBJ whole genome shotgun (WGS) entry which is preliminary data.</text>
</comment>
<evidence type="ECO:0000256" key="1">
    <source>
        <dbReference type="SAM" id="MobiDB-lite"/>
    </source>
</evidence>
<reference evidence="2" key="2">
    <citation type="submission" date="2022-01" db="EMBL/GenBank/DDBJ databases">
        <authorList>
            <person name="Yamashiro T."/>
            <person name="Shiraishi A."/>
            <person name="Satake H."/>
            <person name="Nakayama K."/>
        </authorList>
    </citation>
    <scope>NUCLEOTIDE SEQUENCE</scope>
</reference>
<proteinExistence type="predicted"/>
<organism evidence="2 3">
    <name type="scientific">Tanacetum coccineum</name>
    <dbReference type="NCBI Taxonomy" id="301880"/>
    <lineage>
        <taxon>Eukaryota</taxon>
        <taxon>Viridiplantae</taxon>
        <taxon>Streptophyta</taxon>
        <taxon>Embryophyta</taxon>
        <taxon>Tracheophyta</taxon>
        <taxon>Spermatophyta</taxon>
        <taxon>Magnoliopsida</taxon>
        <taxon>eudicotyledons</taxon>
        <taxon>Gunneridae</taxon>
        <taxon>Pentapetalae</taxon>
        <taxon>asterids</taxon>
        <taxon>campanulids</taxon>
        <taxon>Asterales</taxon>
        <taxon>Asteraceae</taxon>
        <taxon>Asteroideae</taxon>
        <taxon>Anthemideae</taxon>
        <taxon>Anthemidinae</taxon>
        <taxon>Tanacetum</taxon>
    </lineage>
</organism>
<reference evidence="2" key="1">
    <citation type="journal article" date="2022" name="Int. J. Mol. Sci.">
        <title>Draft Genome of Tanacetum Coccineum: Genomic Comparison of Closely Related Tanacetum-Family Plants.</title>
        <authorList>
            <person name="Yamashiro T."/>
            <person name="Shiraishi A."/>
            <person name="Nakayama K."/>
            <person name="Satake H."/>
        </authorList>
    </citation>
    <scope>NUCLEOTIDE SEQUENCE</scope>
</reference>